<reference evidence="2" key="1">
    <citation type="submission" date="2016-11" db="UniProtKB">
        <authorList>
            <consortium name="WormBaseParasite"/>
        </authorList>
    </citation>
    <scope>IDENTIFICATION</scope>
</reference>
<evidence type="ECO:0000313" key="1">
    <source>
        <dbReference type="Proteomes" id="UP000095284"/>
    </source>
</evidence>
<dbReference type="Proteomes" id="UP000095284">
    <property type="component" value="Unplaced"/>
</dbReference>
<evidence type="ECO:0000313" key="2">
    <source>
        <dbReference type="WBParaSite" id="BXY_0453000.1"/>
    </source>
</evidence>
<sequence>MEHLLAPVLPVPITTKTTFPQISIKGGSRDMEDSAMSPVPHIYHALQKYKVNHGGIVGRQVGVAAVMVRRVILEGQWSHLARKI</sequence>
<dbReference type="AlphaFoldDB" id="A0A1I7RUW9"/>
<name>A0A1I7RUW9_BURXY</name>
<organism evidence="1 2">
    <name type="scientific">Bursaphelenchus xylophilus</name>
    <name type="common">Pinewood nematode worm</name>
    <name type="synonym">Aphelenchoides xylophilus</name>
    <dbReference type="NCBI Taxonomy" id="6326"/>
    <lineage>
        <taxon>Eukaryota</taxon>
        <taxon>Metazoa</taxon>
        <taxon>Ecdysozoa</taxon>
        <taxon>Nematoda</taxon>
        <taxon>Chromadorea</taxon>
        <taxon>Rhabditida</taxon>
        <taxon>Tylenchina</taxon>
        <taxon>Tylenchomorpha</taxon>
        <taxon>Aphelenchoidea</taxon>
        <taxon>Aphelenchoididae</taxon>
        <taxon>Bursaphelenchus</taxon>
    </lineage>
</organism>
<protein>
    <submittedName>
        <fullName evidence="2">Phosphorylase b kinase regulatory subunit</fullName>
    </submittedName>
</protein>
<dbReference type="WBParaSite" id="BXY_0453000.1">
    <property type="protein sequence ID" value="BXY_0453000.1"/>
    <property type="gene ID" value="BXY_0453000"/>
</dbReference>
<proteinExistence type="predicted"/>
<accession>A0A1I7RUW9</accession>